<keyword evidence="7" id="KW-0808">Transferase</keyword>
<organism evidence="9 10">
    <name type="scientific">Bacteroides nordii CL02T12C05</name>
    <dbReference type="NCBI Taxonomy" id="997884"/>
    <lineage>
        <taxon>Bacteria</taxon>
        <taxon>Pseudomonadati</taxon>
        <taxon>Bacteroidota</taxon>
        <taxon>Bacteroidia</taxon>
        <taxon>Bacteroidales</taxon>
        <taxon>Bacteroidaceae</taxon>
        <taxon>Bacteroides</taxon>
    </lineage>
</organism>
<dbReference type="GO" id="GO:0042121">
    <property type="term" value="P:alginic acid biosynthetic process"/>
    <property type="evidence" value="ECO:0007669"/>
    <property type="project" value="InterPro"/>
</dbReference>
<dbReference type="InterPro" id="IPR051085">
    <property type="entry name" value="MB_O-acyltransferase"/>
</dbReference>
<evidence type="ECO:0000256" key="7">
    <source>
        <dbReference type="PIRNR" id="PIRNR016636"/>
    </source>
</evidence>
<dbReference type="eggNOG" id="COG1696">
    <property type="taxonomic scope" value="Bacteria"/>
</dbReference>
<dbReference type="PANTHER" id="PTHR13285">
    <property type="entry name" value="ACYLTRANSFERASE"/>
    <property type="match status" value="1"/>
</dbReference>
<dbReference type="PIRSF" id="PIRSF500217">
    <property type="entry name" value="AlgI"/>
    <property type="match status" value="1"/>
</dbReference>
<sequence length="476" mass="55455">MLFNSFAFILFFPIVCIIYWILPFKYRNIFLLIASYYFYMNWNPTYGILILFSSIVTWASAIWMDKKKSTNTKKNILVICSLINLGILFIFKYANFISASINNVLVILGIKMNIPQMDILLPVGISFYTFQAIGYTIDVYRKNIKPESNFWIYALFVSFFPQLVAGPIERAKSLLPQFHIKHSFNTDKAVQGFRLILWGYFMKLVISDRLAVYVNSVYDNVSHHSSISLIVASIFFAFQIYCDFGGYSNIAIGCAKIMGFDLMINFNRPYLSKSVAEFWRRWHISLSTWFKDYVYIPLGGNRCSKGRNRINLLITFSVSGIWHGANWTFLIWGTLNGLFQIVEKLFKRNNKAIREERITYKNKAINICNVVITFILITFTWIFFRANNLSDSLLVIKKICQFKGPLFTNNIDSIIYGSFFMIILICSDILQEKNNDRHILLENSSKMVRYSSYIGIVILILMFGVFDSSQFIYFQF</sequence>
<dbReference type="GO" id="GO:0016746">
    <property type="term" value="F:acyltransferase activity"/>
    <property type="evidence" value="ECO:0007669"/>
    <property type="project" value="UniProtKB-KW"/>
</dbReference>
<feature type="transmembrane region" description="Helical" evidence="8">
    <location>
        <begin position="450"/>
        <end position="473"/>
    </location>
</feature>
<comment type="caution">
    <text evidence="9">The sequence shown here is derived from an EMBL/GenBank/DDBJ whole genome shotgun (WGS) entry which is preliminary data.</text>
</comment>
<feature type="transmembrane region" description="Helical" evidence="8">
    <location>
        <begin position="76"/>
        <end position="99"/>
    </location>
</feature>
<dbReference type="InterPro" id="IPR024194">
    <property type="entry name" value="Ac/AlaTfrase_AlgI/DltB"/>
</dbReference>
<gene>
    <name evidence="9" type="ORF">HMPREF1068_02549</name>
</gene>
<dbReference type="Proteomes" id="UP000003089">
    <property type="component" value="Unassembled WGS sequence"/>
</dbReference>
<evidence type="ECO:0000313" key="10">
    <source>
        <dbReference type="Proteomes" id="UP000003089"/>
    </source>
</evidence>
<evidence type="ECO:0000256" key="8">
    <source>
        <dbReference type="SAM" id="Phobius"/>
    </source>
</evidence>
<dbReference type="Pfam" id="PF03062">
    <property type="entry name" value="MBOAT"/>
    <property type="match status" value="1"/>
</dbReference>
<feature type="transmembrane region" description="Helical" evidence="8">
    <location>
        <begin position="46"/>
        <end position="64"/>
    </location>
</feature>
<evidence type="ECO:0000313" key="9">
    <source>
        <dbReference type="EMBL" id="EIY49990.1"/>
    </source>
</evidence>
<feature type="transmembrane region" description="Helical" evidence="8">
    <location>
        <begin position="119"/>
        <end position="138"/>
    </location>
</feature>
<dbReference type="HOGENOM" id="CLU_025255_0_1_10"/>
<dbReference type="InterPro" id="IPR028362">
    <property type="entry name" value="AlgI"/>
</dbReference>
<evidence type="ECO:0000256" key="3">
    <source>
        <dbReference type="ARBA" id="ARBA00022475"/>
    </source>
</evidence>
<evidence type="ECO:0008006" key="11">
    <source>
        <dbReference type="Google" id="ProtNLM"/>
    </source>
</evidence>
<feature type="transmembrane region" description="Helical" evidence="8">
    <location>
        <begin position="221"/>
        <end position="241"/>
    </location>
</feature>
<dbReference type="PATRIC" id="fig|997884.3.peg.2619"/>
<dbReference type="GO" id="GO:0005886">
    <property type="term" value="C:plasma membrane"/>
    <property type="evidence" value="ECO:0007669"/>
    <property type="project" value="UniProtKB-SubCell"/>
</dbReference>
<keyword evidence="4 8" id="KW-0812">Transmembrane</keyword>
<protein>
    <recommendedName>
        <fullName evidence="11">MBOAT family protein</fullName>
    </recommendedName>
</protein>
<proteinExistence type="inferred from homology"/>
<dbReference type="PIRSF" id="PIRSF016636">
    <property type="entry name" value="AlgI_DltB"/>
    <property type="match status" value="1"/>
</dbReference>
<dbReference type="EMBL" id="AGXS01000016">
    <property type="protein sequence ID" value="EIY49990.1"/>
    <property type="molecule type" value="Genomic_DNA"/>
</dbReference>
<evidence type="ECO:0000256" key="4">
    <source>
        <dbReference type="ARBA" id="ARBA00022692"/>
    </source>
</evidence>
<keyword evidence="10" id="KW-1185">Reference proteome</keyword>
<keyword evidence="5 8" id="KW-1133">Transmembrane helix</keyword>
<name>I8XGI0_9BACE</name>
<accession>I8XGI0</accession>
<evidence type="ECO:0000256" key="1">
    <source>
        <dbReference type="ARBA" id="ARBA00004651"/>
    </source>
</evidence>
<dbReference type="AlphaFoldDB" id="I8XGI0"/>
<keyword evidence="7" id="KW-0012">Acyltransferase</keyword>
<evidence type="ECO:0000256" key="6">
    <source>
        <dbReference type="ARBA" id="ARBA00023136"/>
    </source>
</evidence>
<feature type="transmembrane region" description="Helical" evidence="8">
    <location>
        <begin position="150"/>
        <end position="168"/>
    </location>
</feature>
<reference evidence="9 10" key="1">
    <citation type="submission" date="2012-02" db="EMBL/GenBank/DDBJ databases">
        <title>The Genome Sequence of Bacteroides nordii CL02T12C05.</title>
        <authorList>
            <consortium name="The Broad Institute Genome Sequencing Platform"/>
            <person name="Earl A."/>
            <person name="Ward D."/>
            <person name="Feldgarden M."/>
            <person name="Gevers D."/>
            <person name="Zitomersky N.L."/>
            <person name="Coyne M.J."/>
            <person name="Comstock L.E."/>
            <person name="Young S.K."/>
            <person name="Zeng Q."/>
            <person name="Gargeya S."/>
            <person name="Fitzgerald M."/>
            <person name="Haas B."/>
            <person name="Abouelleil A."/>
            <person name="Alvarado L."/>
            <person name="Arachchi H.M."/>
            <person name="Berlin A."/>
            <person name="Chapman S.B."/>
            <person name="Gearin G."/>
            <person name="Goldberg J."/>
            <person name="Griggs A."/>
            <person name="Gujja S."/>
            <person name="Hansen M."/>
            <person name="Heiman D."/>
            <person name="Howarth C."/>
            <person name="Larimer J."/>
            <person name="Lui A."/>
            <person name="MacDonald P.J.P."/>
            <person name="McCowen C."/>
            <person name="Montmayeur A."/>
            <person name="Murphy C."/>
            <person name="Neiman D."/>
            <person name="Pearson M."/>
            <person name="Priest M."/>
            <person name="Roberts A."/>
            <person name="Saif S."/>
            <person name="Shea T."/>
            <person name="Sisk P."/>
            <person name="Stolte C."/>
            <person name="Sykes S."/>
            <person name="Wortman J."/>
            <person name="Nusbaum C."/>
            <person name="Birren B."/>
        </authorList>
    </citation>
    <scope>NUCLEOTIDE SEQUENCE [LARGE SCALE GENOMIC DNA]</scope>
    <source>
        <strain evidence="9 10">CL02T12C05</strain>
    </source>
</reference>
<evidence type="ECO:0000256" key="5">
    <source>
        <dbReference type="ARBA" id="ARBA00022989"/>
    </source>
</evidence>
<feature type="transmembrane region" description="Helical" evidence="8">
    <location>
        <begin position="7"/>
        <end position="26"/>
    </location>
</feature>
<comment type="similarity">
    <text evidence="2 7">Belongs to the membrane-bound acyltransferase family.</text>
</comment>
<feature type="transmembrane region" description="Helical" evidence="8">
    <location>
        <begin position="413"/>
        <end position="430"/>
    </location>
</feature>
<keyword evidence="3 7" id="KW-1003">Cell membrane</keyword>
<comment type="subcellular location">
    <subcellularLocation>
        <location evidence="1">Cell membrane</location>
        <topology evidence="1">Multi-pass membrane protein</topology>
    </subcellularLocation>
</comment>
<keyword evidence="6 7" id="KW-0472">Membrane</keyword>
<dbReference type="InterPro" id="IPR004299">
    <property type="entry name" value="MBOAT_fam"/>
</dbReference>
<feature type="transmembrane region" description="Helical" evidence="8">
    <location>
        <begin position="364"/>
        <end position="384"/>
    </location>
</feature>
<feature type="transmembrane region" description="Helical" evidence="8">
    <location>
        <begin position="195"/>
        <end position="214"/>
    </location>
</feature>
<dbReference type="STRING" id="997884.HMPREF1068_02549"/>
<dbReference type="PANTHER" id="PTHR13285:SF18">
    <property type="entry name" value="PROTEIN-CYSTEINE N-PALMITOYLTRANSFERASE RASP"/>
    <property type="match status" value="1"/>
</dbReference>
<evidence type="ECO:0000256" key="2">
    <source>
        <dbReference type="ARBA" id="ARBA00010323"/>
    </source>
</evidence>